<accession>A0AAE3LUN5</accession>
<organism evidence="3 4">
    <name type="scientific">Halocynthiibacter halioticoli</name>
    <dbReference type="NCBI Taxonomy" id="2986804"/>
    <lineage>
        <taxon>Bacteria</taxon>
        <taxon>Pseudomonadati</taxon>
        <taxon>Pseudomonadota</taxon>
        <taxon>Alphaproteobacteria</taxon>
        <taxon>Rhodobacterales</taxon>
        <taxon>Paracoccaceae</taxon>
        <taxon>Halocynthiibacter</taxon>
    </lineage>
</organism>
<protein>
    <submittedName>
        <fullName evidence="3">Aldo/keto reductase</fullName>
    </submittedName>
</protein>
<dbReference type="AlphaFoldDB" id="A0AAE3LUN5"/>
<dbReference type="Gene3D" id="3.20.20.100">
    <property type="entry name" value="NADP-dependent oxidoreductase domain"/>
    <property type="match status" value="1"/>
</dbReference>
<dbReference type="RefSeq" id="WP_263953835.1">
    <property type="nucleotide sequence ID" value="NZ_JAOYFC010000002.1"/>
</dbReference>
<evidence type="ECO:0000259" key="2">
    <source>
        <dbReference type="Pfam" id="PF00248"/>
    </source>
</evidence>
<dbReference type="InterPro" id="IPR036812">
    <property type="entry name" value="NAD(P)_OxRdtase_dom_sf"/>
</dbReference>
<feature type="domain" description="NADP-dependent oxidoreductase" evidence="2">
    <location>
        <begin position="16"/>
        <end position="342"/>
    </location>
</feature>
<dbReference type="Pfam" id="PF00248">
    <property type="entry name" value="Aldo_ket_red"/>
    <property type="match status" value="1"/>
</dbReference>
<dbReference type="PANTHER" id="PTHR43364">
    <property type="entry name" value="NADH-SPECIFIC METHYLGLYOXAL REDUCTASE-RELATED"/>
    <property type="match status" value="1"/>
</dbReference>
<evidence type="ECO:0000256" key="1">
    <source>
        <dbReference type="ARBA" id="ARBA00023002"/>
    </source>
</evidence>
<name>A0AAE3LUN5_9RHOB</name>
<dbReference type="InterPro" id="IPR023210">
    <property type="entry name" value="NADP_OxRdtase_dom"/>
</dbReference>
<dbReference type="PANTHER" id="PTHR43364:SF4">
    <property type="entry name" value="NAD(P)-LINKED OXIDOREDUCTASE SUPERFAMILY PROTEIN"/>
    <property type="match status" value="1"/>
</dbReference>
<gene>
    <name evidence="3" type="ORF">OH136_10500</name>
</gene>
<dbReference type="InterPro" id="IPR050523">
    <property type="entry name" value="AKR_Detox_Biosynth"/>
</dbReference>
<keyword evidence="4" id="KW-1185">Reference proteome</keyword>
<sequence>MKKIKLGRSDIEVTQLCLGTMTWGTQNTEAEGHAQIDYAAEQGINFMDTAEMYPVNPVSKETVGNTESIIGTWIAKNRNRRDDWVIATKIAGLNGRFVREDQPITGETMKAAVESSLKRLQTDVIDLYQIHWPNRGSYHFRQYWDFDASGQNRQETLDHMADVLRAMDELQKAGKVREFGLSNESAWGTAQWLRLADELSAPRMQTIQNEYSLLCRLFDTDLAELCVNEDVTLLAYSPLGCGLLTGKYDGGETIPKGSRLDLNGDLGGRVTPKVWPAVEAYLNIARKHDLDPSQMAIAWCMTRPFPISPIFGATSVEQLKVALGSDAVELSDEVLRDIKEAYREFPMPV</sequence>
<evidence type="ECO:0000313" key="3">
    <source>
        <dbReference type="EMBL" id="MCV6824985.1"/>
    </source>
</evidence>
<dbReference type="Proteomes" id="UP001208041">
    <property type="component" value="Unassembled WGS sequence"/>
</dbReference>
<proteinExistence type="predicted"/>
<comment type="caution">
    <text evidence="3">The sequence shown here is derived from an EMBL/GenBank/DDBJ whole genome shotgun (WGS) entry which is preliminary data.</text>
</comment>
<dbReference type="GO" id="GO:0016491">
    <property type="term" value="F:oxidoreductase activity"/>
    <property type="evidence" value="ECO:0007669"/>
    <property type="project" value="UniProtKB-KW"/>
</dbReference>
<dbReference type="CDD" id="cd19094">
    <property type="entry name" value="AKR_Tas-like"/>
    <property type="match status" value="1"/>
</dbReference>
<keyword evidence="1" id="KW-0560">Oxidoreductase</keyword>
<reference evidence="3" key="1">
    <citation type="submission" date="2022-10" db="EMBL/GenBank/DDBJ databases">
        <authorList>
            <person name="Yue Y."/>
        </authorList>
    </citation>
    <scope>NUCLEOTIDE SEQUENCE</scope>
    <source>
        <strain evidence="3">Z654</strain>
    </source>
</reference>
<dbReference type="EMBL" id="JAOYFC010000002">
    <property type="protein sequence ID" value="MCV6824985.1"/>
    <property type="molecule type" value="Genomic_DNA"/>
</dbReference>
<evidence type="ECO:0000313" key="4">
    <source>
        <dbReference type="Proteomes" id="UP001208041"/>
    </source>
</evidence>
<dbReference type="SUPFAM" id="SSF51430">
    <property type="entry name" value="NAD(P)-linked oxidoreductase"/>
    <property type="match status" value="1"/>
</dbReference>